<proteinExistence type="predicted"/>
<dbReference type="InterPro" id="IPR028978">
    <property type="entry name" value="Chorismate_lyase_/UTRA_dom_sf"/>
</dbReference>
<dbReference type="SUPFAM" id="SSF64288">
    <property type="entry name" value="Chorismate lyase-like"/>
    <property type="match status" value="1"/>
</dbReference>
<dbReference type="EMBL" id="BLIP01000001">
    <property type="protein sequence ID" value="GFE19990.1"/>
    <property type="molecule type" value="Genomic_DNA"/>
</dbReference>
<organism evidence="5 6">
    <name type="scientific">Streptomyces nigrescens</name>
    <dbReference type="NCBI Taxonomy" id="1920"/>
    <lineage>
        <taxon>Bacteria</taxon>
        <taxon>Bacillati</taxon>
        <taxon>Actinomycetota</taxon>
        <taxon>Actinomycetes</taxon>
        <taxon>Kitasatosporales</taxon>
        <taxon>Streptomycetaceae</taxon>
        <taxon>Streptomyces</taxon>
    </lineage>
</organism>
<dbReference type="InterPro" id="IPR000524">
    <property type="entry name" value="Tscrpt_reg_HTH_GntR"/>
</dbReference>
<evidence type="ECO:0000313" key="5">
    <source>
        <dbReference type="EMBL" id="GFE19990.1"/>
    </source>
</evidence>
<dbReference type="Proteomes" id="UP000429552">
    <property type="component" value="Unassembled WGS sequence"/>
</dbReference>
<dbReference type="AlphaFoldDB" id="A0A640T9Z5"/>
<evidence type="ECO:0000256" key="3">
    <source>
        <dbReference type="ARBA" id="ARBA00023163"/>
    </source>
</evidence>
<keyword evidence="3" id="KW-0804">Transcription</keyword>
<feature type="domain" description="HTH gntR-type" evidence="4">
    <location>
        <begin position="2"/>
        <end position="70"/>
    </location>
</feature>
<dbReference type="CDD" id="cd07377">
    <property type="entry name" value="WHTH_GntR"/>
    <property type="match status" value="1"/>
</dbReference>
<accession>A0A640T9Z5</accession>
<dbReference type="GO" id="GO:0045892">
    <property type="term" value="P:negative regulation of DNA-templated transcription"/>
    <property type="evidence" value="ECO:0007669"/>
    <property type="project" value="TreeGrafter"/>
</dbReference>
<dbReference type="InterPro" id="IPR036390">
    <property type="entry name" value="WH_DNA-bd_sf"/>
</dbReference>
<protein>
    <recommendedName>
        <fullName evidence="4">HTH gntR-type domain-containing protein</fullName>
    </recommendedName>
</protein>
<dbReference type="Gene3D" id="1.10.10.10">
    <property type="entry name" value="Winged helix-like DNA-binding domain superfamily/Winged helix DNA-binding domain"/>
    <property type="match status" value="1"/>
</dbReference>
<dbReference type="SMART" id="SM00345">
    <property type="entry name" value="HTH_GNTR"/>
    <property type="match status" value="1"/>
</dbReference>
<dbReference type="GO" id="GO:0003677">
    <property type="term" value="F:DNA binding"/>
    <property type="evidence" value="ECO:0007669"/>
    <property type="project" value="UniProtKB-KW"/>
</dbReference>
<keyword evidence="1" id="KW-0805">Transcription regulation</keyword>
<dbReference type="PANTHER" id="PTHR44846:SF17">
    <property type="entry name" value="GNTR-FAMILY TRANSCRIPTIONAL REGULATOR"/>
    <property type="match status" value="1"/>
</dbReference>
<evidence type="ECO:0000256" key="2">
    <source>
        <dbReference type="ARBA" id="ARBA00023125"/>
    </source>
</evidence>
<dbReference type="SUPFAM" id="SSF46785">
    <property type="entry name" value="Winged helix' DNA-binding domain"/>
    <property type="match status" value="1"/>
</dbReference>
<gene>
    <name evidence="5" type="ORF">Sliba_04430</name>
</gene>
<evidence type="ECO:0000256" key="1">
    <source>
        <dbReference type="ARBA" id="ARBA00023015"/>
    </source>
</evidence>
<dbReference type="PANTHER" id="PTHR44846">
    <property type="entry name" value="MANNOSYL-D-GLYCERATE TRANSPORT/METABOLISM SYSTEM REPRESSOR MNGR-RELATED"/>
    <property type="match status" value="1"/>
</dbReference>
<dbReference type="PROSITE" id="PS50949">
    <property type="entry name" value="HTH_GNTR"/>
    <property type="match status" value="1"/>
</dbReference>
<comment type="caution">
    <text evidence="5">The sequence shown here is derived from an EMBL/GenBank/DDBJ whole genome shotgun (WGS) entry which is preliminary data.</text>
</comment>
<dbReference type="GO" id="GO:0003700">
    <property type="term" value="F:DNA-binding transcription factor activity"/>
    <property type="evidence" value="ECO:0007669"/>
    <property type="project" value="InterPro"/>
</dbReference>
<evidence type="ECO:0000259" key="4">
    <source>
        <dbReference type="PROSITE" id="PS50949"/>
    </source>
</evidence>
<reference evidence="5 6" key="1">
    <citation type="submission" date="2019-12" db="EMBL/GenBank/DDBJ databases">
        <title>Whole genome shotgun sequence of Streptomyces libani subsp. libani NBRC 13452.</title>
        <authorList>
            <person name="Ichikawa N."/>
            <person name="Kimura A."/>
            <person name="Kitahashi Y."/>
            <person name="Komaki H."/>
            <person name="Tamura T."/>
        </authorList>
    </citation>
    <scope>NUCLEOTIDE SEQUENCE [LARGE SCALE GENOMIC DNA]</scope>
    <source>
        <strain evidence="5 6">NBRC 13452</strain>
    </source>
</reference>
<sequence length="201" mass="22322">MEAAHRRVAADLADQISAGLWAPGDQLPSRASLARHYGVHEQTVRLAMALLRSRGLVEGEQRNRLRVAHPPVMRTLIRPDADWPYQTETIDSSPCRATDELAARLGVRSGVTLRRETIECMDPGGRSAMLVSSWWRGRRLPHSSYVVELGVVALDASQAHALGLIVDTPAYRLVRTRLDAAGRATETADLMLPMDRWTIRL</sequence>
<keyword evidence="2" id="KW-0238">DNA-binding</keyword>
<dbReference type="Pfam" id="PF00392">
    <property type="entry name" value="GntR"/>
    <property type="match status" value="1"/>
</dbReference>
<name>A0A640T9Z5_STRNI</name>
<dbReference type="InterPro" id="IPR036388">
    <property type="entry name" value="WH-like_DNA-bd_sf"/>
</dbReference>
<evidence type="ECO:0000313" key="6">
    <source>
        <dbReference type="Proteomes" id="UP000429552"/>
    </source>
</evidence>
<dbReference type="InterPro" id="IPR050679">
    <property type="entry name" value="Bact_HTH_transcr_reg"/>
</dbReference>